<proteinExistence type="predicted"/>
<accession>A0ABN8G3S8</accession>
<evidence type="ECO:0000313" key="2">
    <source>
        <dbReference type="Proteomes" id="UP000838324"/>
    </source>
</evidence>
<evidence type="ECO:0000313" key="1">
    <source>
        <dbReference type="EMBL" id="CAH1194531.1"/>
    </source>
</evidence>
<sequence length="89" mass="10476">MIQNKFIKDKKHFEEALHLVTMMFNYEQRLPNQVYKVPFVKTVVLDFDHALSRHFWSELEKLIGMSGDSFAIMAEEIASKLLKHYSASK</sequence>
<dbReference type="RefSeq" id="WP_236331828.1">
    <property type="nucleotide sequence ID" value="NZ_CAKMMG010000001.1"/>
</dbReference>
<protein>
    <submittedName>
        <fullName evidence="1">Uncharacterized protein</fullName>
    </submittedName>
</protein>
<name>A0ABN8G3S8_9BACL</name>
<organism evidence="1 2">
    <name type="scientific">Paenibacillus auburnensis</name>
    <dbReference type="NCBI Taxonomy" id="2905649"/>
    <lineage>
        <taxon>Bacteria</taxon>
        <taxon>Bacillati</taxon>
        <taxon>Bacillota</taxon>
        <taxon>Bacilli</taxon>
        <taxon>Bacillales</taxon>
        <taxon>Paenibacillaceae</taxon>
        <taxon>Paenibacillus</taxon>
    </lineage>
</organism>
<dbReference type="EMBL" id="CAKMMG010000001">
    <property type="protein sequence ID" value="CAH1194531.1"/>
    <property type="molecule type" value="Genomic_DNA"/>
</dbReference>
<reference evidence="1" key="1">
    <citation type="submission" date="2022-01" db="EMBL/GenBank/DDBJ databases">
        <authorList>
            <person name="Criscuolo A."/>
        </authorList>
    </citation>
    <scope>NUCLEOTIDE SEQUENCE</scope>
    <source>
        <strain evidence="1">CIP111892</strain>
    </source>
</reference>
<dbReference type="Proteomes" id="UP000838324">
    <property type="component" value="Unassembled WGS sequence"/>
</dbReference>
<keyword evidence="2" id="KW-1185">Reference proteome</keyword>
<gene>
    <name evidence="1" type="ORF">PAECIP111892_01700</name>
</gene>
<comment type="caution">
    <text evidence="1">The sequence shown here is derived from an EMBL/GenBank/DDBJ whole genome shotgun (WGS) entry which is preliminary data.</text>
</comment>